<reference evidence="2" key="1">
    <citation type="submission" date="2015-07" db="EMBL/GenBank/DDBJ databases">
        <title>Genome sequencing project for genomic taxonomy and phylogenomics of Bacillus-like bacteria.</title>
        <authorList>
            <person name="Liu B."/>
            <person name="Wang J."/>
            <person name="Zhu Y."/>
            <person name="Liu G."/>
            <person name="Chen Q."/>
            <person name="Chen Z."/>
            <person name="Lan J."/>
            <person name="Che J."/>
            <person name="Ge C."/>
            <person name="Shi H."/>
            <person name="Pan Z."/>
            <person name="Liu X."/>
        </authorList>
    </citation>
    <scope>NUCLEOTIDE SEQUENCE [LARGE SCALE GENOMIC DNA]</scope>
    <source>
        <strain evidence="2">FJAT-27997</strain>
    </source>
</reference>
<dbReference type="FunFam" id="1.10.10.10:FF:000138">
    <property type="entry name" value="Rrf2 family transcriptional regulator"/>
    <property type="match status" value="1"/>
</dbReference>
<dbReference type="GO" id="GO:0005829">
    <property type="term" value="C:cytosol"/>
    <property type="evidence" value="ECO:0007669"/>
    <property type="project" value="TreeGrafter"/>
</dbReference>
<evidence type="ECO:0000313" key="2">
    <source>
        <dbReference type="Proteomes" id="UP000037146"/>
    </source>
</evidence>
<sequence>MINSRFAVAIHILSLIASGPREKVTSEYIAGSVNTNPVVIRRITGMLKKAGLLQSQVGTPGAVLTRDPVEISLLDIYLAVQEKEDLFSMHENPNPQCPVGKNIQSALEDTFHTAQTAMEKELASKSLQDIRTRMAL</sequence>
<accession>A0A0K9GYI8</accession>
<dbReference type="EMBL" id="LFZW01000001">
    <property type="protein sequence ID" value="KMY51670.1"/>
    <property type="molecule type" value="Genomic_DNA"/>
</dbReference>
<dbReference type="OrthoDB" id="213028at2"/>
<dbReference type="GO" id="GO:0003700">
    <property type="term" value="F:DNA-binding transcription factor activity"/>
    <property type="evidence" value="ECO:0007669"/>
    <property type="project" value="TreeGrafter"/>
</dbReference>
<dbReference type="Gene3D" id="1.10.10.10">
    <property type="entry name" value="Winged helix-like DNA-binding domain superfamily/Winged helix DNA-binding domain"/>
    <property type="match status" value="1"/>
</dbReference>
<evidence type="ECO:0000313" key="1">
    <source>
        <dbReference type="EMBL" id="KMY51670.1"/>
    </source>
</evidence>
<proteinExistence type="predicted"/>
<comment type="caution">
    <text evidence="1">The sequence shown here is derived from an EMBL/GenBank/DDBJ whole genome shotgun (WGS) entry which is preliminary data.</text>
</comment>
<dbReference type="InterPro" id="IPR036388">
    <property type="entry name" value="WH-like_DNA-bd_sf"/>
</dbReference>
<dbReference type="PANTHER" id="PTHR33221">
    <property type="entry name" value="WINGED HELIX-TURN-HELIX TRANSCRIPTIONAL REGULATOR, RRF2 FAMILY"/>
    <property type="match status" value="1"/>
</dbReference>
<dbReference type="InterPro" id="IPR036390">
    <property type="entry name" value="WH_DNA-bd_sf"/>
</dbReference>
<dbReference type="AlphaFoldDB" id="A0A0K9GYI8"/>
<organism evidence="1 2">
    <name type="scientific">Peribacillus loiseleuriae</name>
    <dbReference type="NCBI Taxonomy" id="1679170"/>
    <lineage>
        <taxon>Bacteria</taxon>
        <taxon>Bacillati</taxon>
        <taxon>Bacillota</taxon>
        <taxon>Bacilli</taxon>
        <taxon>Bacillales</taxon>
        <taxon>Bacillaceae</taxon>
        <taxon>Peribacillus</taxon>
    </lineage>
</organism>
<dbReference type="STRING" id="1679170.AC625_20830"/>
<keyword evidence="2" id="KW-1185">Reference proteome</keyword>
<gene>
    <name evidence="1" type="ORF">AC625_20830</name>
</gene>
<dbReference type="InterPro" id="IPR000944">
    <property type="entry name" value="Tscrpt_reg_Rrf2"/>
</dbReference>
<name>A0A0K9GYI8_9BACI</name>
<dbReference type="Proteomes" id="UP000037146">
    <property type="component" value="Unassembled WGS sequence"/>
</dbReference>
<dbReference type="Pfam" id="PF02082">
    <property type="entry name" value="Rrf2"/>
    <property type="match status" value="1"/>
</dbReference>
<dbReference type="PROSITE" id="PS51197">
    <property type="entry name" value="HTH_RRF2_2"/>
    <property type="match status" value="1"/>
</dbReference>
<protein>
    <submittedName>
        <fullName evidence="1">Transcriptional regulator</fullName>
    </submittedName>
</protein>
<dbReference type="PATRIC" id="fig|1679170.3.peg.4701"/>
<dbReference type="SUPFAM" id="SSF46785">
    <property type="entry name" value="Winged helix' DNA-binding domain"/>
    <property type="match status" value="1"/>
</dbReference>
<dbReference type="RefSeq" id="WP_049683020.1">
    <property type="nucleotide sequence ID" value="NZ_LFZW01000001.1"/>
</dbReference>
<dbReference type="PANTHER" id="PTHR33221:SF15">
    <property type="entry name" value="HTH-TYPE TRANSCRIPTIONAL REGULATOR YWGB-RELATED"/>
    <property type="match status" value="1"/>
</dbReference>